<reference evidence="1 2" key="1">
    <citation type="submission" date="2023-10" db="EMBL/GenBank/DDBJ databases">
        <title>Fecal carriage and genetic characteristics of carbapenem-resistant Enterobacterales among healthy adults from four provinces of China.</title>
        <authorList>
            <person name="Li Y."/>
            <person name="Zhang R."/>
        </authorList>
    </citation>
    <scope>NUCLEOTIDE SEQUENCE [LARGE SCALE GENOMIC DNA]</scope>
    <source>
        <strain evidence="1 2">HN-71</strain>
    </source>
</reference>
<name>A0ABD5H3C1_9ENTR</name>
<proteinExistence type="predicted"/>
<dbReference type="RefSeq" id="WP_318061747.1">
    <property type="nucleotide sequence ID" value="NZ_JAWPAZ010000007.1"/>
</dbReference>
<gene>
    <name evidence="1" type="ORF">RYZ90_18730</name>
</gene>
<comment type="caution">
    <text evidence="1">The sequence shown here is derived from an EMBL/GenBank/DDBJ whole genome shotgun (WGS) entry which is preliminary data.</text>
</comment>
<organism evidence="1 2">
    <name type="scientific">Citrobacter portucalensis</name>
    <dbReference type="NCBI Taxonomy" id="1639133"/>
    <lineage>
        <taxon>Bacteria</taxon>
        <taxon>Pseudomonadati</taxon>
        <taxon>Pseudomonadota</taxon>
        <taxon>Gammaproteobacteria</taxon>
        <taxon>Enterobacterales</taxon>
        <taxon>Enterobacteriaceae</taxon>
        <taxon>Citrobacter</taxon>
        <taxon>Citrobacter freundii complex</taxon>
    </lineage>
</organism>
<dbReference type="Proteomes" id="UP001269984">
    <property type="component" value="Unassembled WGS sequence"/>
</dbReference>
<dbReference type="EMBL" id="JAWPAZ010000007">
    <property type="protein sequence ID" value="MDW2635885.1"/>
    <property type="molecule type" value="Genomic_DNA"/>
</dbReference>
<sequence length="130" mass="14919">MLTKIDALTGQGLMRLWGVESWVDPGADYFLWNGCCVFALVPQLGYFDIHIAMDKRRWGECRDAGADILKLFGMNKLRAVILTDRPKVCNYARRMGFGERTTETLTTTDGRESAFFIMWREPGEYHGRCN</sequence>
<dbReference type="AlphaFoldDB" id="A0ABD5H3C1"/>
<evidence type="ECO:0008006" key="3">
    <source>
        <dbReference type="Google" id="ProtNLM"/>
    </source>
</evidence>
<evidence type="ECO:0000313" key="2">
    <source>
        <dbReference type="Proteomes" id="UP001269984"/>
    </source>
</evidence>
<evidence type="ECO:0000313" key="1">
    <source>
        <dbReference type="EMBL" id="MDW2635885.1"/>
    </source>
</evidence>
<protein>
    <recommendedName>
        <fullName evidence="3">GNAT family N-acetyltransferase</fullName>
    </recommendedName>
</protein>
<accession>A0ABD5H3C1</accession>